<dbReference type="EMBL" id="FLRE01001481">
    <property type="protein sequence ID" value="SBT56651.1"/>
    <property type="molecule type" value="Genomic_DNA"/>
</dbReference>
<evidence type="ECO:0000313" key="2">
    <source>
        <dbReference type="EMBL" id="SBT56651.1"/>
    </source>
</evidence>
<protein>
    <submittedName>
        <fullName evidence="2">Uncharacterized protein</fullName>
    </submittedName>
</protein>
<organism evidence="2 3">
    <name type="scientific">Plasmodium ovale wallikeri</name>
    <dbReference type="NCBI Taxonomy" id="864142"/>
    <lineage>
        <taxon>Eukaryota</taxon>
        <taxon>Sar</taxon>
        <taxon>Alveolata</taxon>
        <taxon>Apicomplexa</taxon>
        <taxon>Aconoidasida</taxon>
        <taxon>Haemosporida</taxon>
        <taxon>Plasmodiidae</taxon>
        <taxon>Plasmodium</taxon>
        <taxon>Plasmodium (Plasmodium)</taxon>
    </lineage>
</organism>
<evidence type="ECO:0000256" key="1">
    <source>
        <dbReference type="SAM" id="MobiDB-lite"/>
    </source>
</evidence>
<proteinExistence type="predicted"/>
<gene>
    <name evidence="2" type="ORF">POVWA2_074600</name>
</gene>
<evidence type="ECO:0000313" key="3">
    <source>
        <dbReference type="Proteomes" id="UP000078550"/>
    </source>
</evidence>
<dbReference type="AlphaFoldDB" id="A0A1A9AKN7"/>
<sequence>MHIIISTLKCYDLSEEFLIQSGKKWPRKLAESGPVPKDPPLGADTNVNGNADMDERMNRNMDADMDERMNRNMDADMDERMNRNMDADMDERMNRNMDADF</sequence>
<feature type="region of interest" description="Disordered" evidence="1">
    <location>
        <begin position="26"/>
        <end position="56"/>
    </location>
</feature>
<dbReference type="Proteomes" id="UP000078550">
    <property type="component" value="Unassembled WGS sequence"/>
</dbReference>
<accession>A0A1A9AKN7</accession>
<reference evidence="3" key="1">
    <citation type="submission" date="2016-05" db="EMBL/GenBank/DDBJ databases">
        <authorList>
            <person name="Naeem Raeece"/>
        </authorList>
    </citation>
    <scope>NUCLEOTIDE SEQUENCE [LARGE SCALE GENOMIC DNA]</scope>
</reference>
<feature type="region of interest" description="Disordered" evidence="1">
    <location>
        <begin position="72"/>
        <end position="101"/>
    </location>
</feature>
<name>A0A1A9AKN7_PLAOA</name>